<dbReference type="EMBL" id="MU151128">
    <property type="protein sequence ID" value="KAF9449536.1"/>
    <property type="molecule type" value="Genomic_DNA"/>
</dbReference>
<dbReference type="OrthoDB" id="3266451at2759"/>
<dbReference type="SUPFAM" id="SSF81383">
    <property type="entry name" value="F-box domain"/>
    <property type="match status" value="1"/>
</dbReference>
<reference evidence="2" key="1">
    <citation type="submission" date="2020-11" db="EMBL/GenBank/DDBJ databases">
        <authorList>
            <consortium name="DOE Joint Genome Institute"/>
            <person name="Ahrendt S."/>
            <person name="Riley R."/>
            <person name="Andreopoulos W."/>
            <person name="Labutti K."/>
            <person name="Pangilinan J."/>
            <person name="Ruiz-Duenas F.J."/>
            <person name="Barrasa J.M."/>
            <person name="Sanchez-Garcia M."/>
            <person name="Camarero S."/>
            <person name="Miyauchi S."/>
            <person name="Serrano A."/>
            <person name="Linde D."/>
            <person name="Babiker R."/>
            <person name="Drula E."/>
            <person name="Ayuso-Fernandez I."/>
            <person name="Pacheco R."/>
            <person name="Padilla G."/>
            <person name="Ferreira P."/>
            <person name="Barriuso J."/>
            <person name="Kellner H."/>
            <person name="Castanera R."/>
            <person name="Alfaro M."/>
            <person name="Ramirez L."/>
            <person name="Pisabarro A.G."/>
            <person name="Kuo A."/>
            <person name="Tritt A."/>
            <person name="Lipzen A."/>
            <person name="He G."/>
            <person name="Yan M."/>
            <person name="Ng V."/>
            <person name="Cullen D."/>
            <person name="Martin F."/>
            <person name="Rosso M.-N."/>
            <person name="Henrissat B."/>
            <person name="Hibbett D."/>
            <person name="Martinez A.T."/>
            <person name="Grigoriev I.V."/>
        </authorList>
    </citation>
    <scope>NUCLEOTIDE SEQUENCE</scope>
    <source>
        <strain evidence="2">MF-IS2</strain>
    </source>
</reference>
<feature type="domain" description="F-box" evidence="1">
    <location>
        <begin position="11"/>
        <end position="60"/>
    </location>
</feature>
<evidence type="ECO:0000313" key="2">
    <source>
        <dbReference type="EMBL" id="KAF9449536.1"/>
    </source>
</evidence>
<feature type="non-terminal residue" evidence="2">
    <location>
        <position position="60"/>
    </location>
</feature>
<feature type="non-terminal residue" evidence="2">
    <location>
        <position position="1"/>
    </location>
</feature>
<dbReference type="Proteomes" id="UP000807342">
    <property type="component" value="Unassembled WGS sequence"/>
</dbReference>
<dbReference type="InterPro" id="IPR036047">
    <property type="entry name" value="F-box-like_dom_sf"/>
</dbReference>
<evidence type="ECO:0000313" key="3">
    <source>
        <dbReference type="Proteomes" id="UP000807342"/>
    </source>
</evidence>
<name>A0A9P5XHX4_9AGAR</name>
<protein>
    <recommendedName>
        <fullName evidence="1">F-box domain-containing protein</fullName>
    </recommendedName>
</protein>
<dbReference type="Gene3D" id="1.20.1280.50">
    <property type="match status" value="1"/>
</dbReference>
<proteinExistence type="predicted"/>
<keyword evidence="3" id="KW-1185">Reference proteome</keyword>
<organism evidence="2 3">
    <name type="scientific">Macrolepiota fuliginosa MF-IS2</name>
    <dbReference type="NCBI Taxonomy" id="1400762"/>
    <lineage>
        <taxon>Eukaryota</taxon>
        <taxon>Fungi</taxon>
        <taxon>Dikarya</taxon>
        <taxon>Basidiomycota</taxon>
        <taxon>Agaricomycotina</taxon>
        <taxon>Agaricomycetes</taxon>
        <taxon>Agaricomycetidae</taxon>
        <taxon>Agaricales</taxon>
        <taxon>Agaricineae</taxon>
        <taxon>Agaricaceae</taxon>
        <taxon>Macrolepiota</taxon>
    </lineage>
</organism>
<sequence>LAALQSLSSPWRKLPPELLIEIFSWCTQPNTVLSTSRAPLLLTQICSRWYDLTTDTPCLW</sequence>
<dbReference type="Pfam" id="PF12937">
    <property type="entry name" value="F-box-like"/>
    <property type="match status" value="1"/>
</dbReference>
<comment type="caution">
    <text evidence="2">The sequence shown here is derived from an EMBL/GenBank/DDBJ whole genome shotgun (WGS) entry which is preliminary data.</text>
</comment>
<evidence type="ECO:0000259" key="1">
    <source>
        <dbReference type="Pfam" id="PF12937"/>
    </source>
</evidence>
<dbReference type="InterPro" id="IPR001810">
    <property type="entry name" value="F-box_dom"/>
</dbReference>
<accession>A0A9P5XHX4</accession>
<gene>
    <name evidence="2" type="ORF">P691DRAFT_652860</name>
</gene>
<dbReference type="AlphaFoldDB" id="A0A9P5XHX4"/>